<dbReference type="Proteomes" id="UP001485043">
    <property type="component" value="Unassembled WGS sequence"/>
</dbReference>
<dbReference type="InterPro" id="IPR015943">
    <property type="entry name" value="WD40/YVTN_repeat-like_dom_sf"/>
</dbReference>
<dbReference type="PANTHER" id="PTHR44090">
    <property type="entry name" value="WD REPEAT-CONTAINING PROTEIN 61"/>
    <property type="match status" value="1"/>
</dbReference>
<evidence type="ECO:0000313" key="4">
    <source>
        <dbReference type="EMBL" id="KAK9863579.1"/>
    </source>
</evidence>
<evidence type="ECO:0000256" key="2">
    <source>
        <dbReference type="ARBA" id="ARBA00022737"/>
    </source>
</evidence>
<proteinExistence type="predicted"/>
<evidence type="ECO:0000313" key="5">
    <source>
        <dbReference type="Proteomes" id="UP001485043"/>
    </source>
</evidence>
<feature type="repeat" description="WD" evidence="3">
    <location>
        <begin position="241"/>
        <end position="282"/>
    </location>
</feature>
<dbReference type="SMART" id="SM00320">
    <property type="entry name" value="WD40"/>
    <property type="match status" value="7"/>
</dbReference>
<dbReference type="InterPro" id="IPR051510">
    <property type="entry name" value="SKI8"/>
</dbReference>
<feature type="repeat" description="WD" evidence="3">
    <location>
        <begin position="199"/>
        <end position="240"/>
    </location>
</feature>
<dbReference type="PROSITE" id="PS50294">
    <property type="entry name" value="WD_REPEATS_REGION"/>
    <property type="match status" value="4"/>
</dbReference>
<name>A0AAW1T4W7_9CHLO</name>
<dbReference type="AlphaFoldDB" id="A0AAW1T4W7"/>
<dbReference type="InterPro" id="IPR001680">
    <property type="entry name" value="WD40_rpt"/>
</dbReference>
<dbReference type="EMBL" id="JALJOV010000454">
    <property type="protein sequence ID" value="KAK9863579.1"/>
    <property type="molecule type" value="Genomic_DNA"/>
</dbReference>
<dbReference type="PANTHER" id="PTHR44090:SF1">
    <property type="entry name" value="SUPERKILLER COMPLEX PROTEIN 8"/>
    <property type="match status" value="1"/>
</dbReference>
<feature type="repeat" description="WD" evidence="3">
    <location>
        <begin position="283"/>
        <end position="318"/>
    </location>
</feature>
<keyword evidence="2" id="KW-0677">Repeat</keyword>
<dbReference type="InterPro" id="IPR036322">
    <property type="entry name" value="WD40_repeat_dom_sf"/>
</dbReference>
<dbReference type="Pfam" id="PF00400">
    <property type="entry name" value="WD40"/>
    <property type="match status" value="6"/>
</dbReference>
<protein>
    <recommendedName>
        <fullName evidence="6">WD repeat-containing protein 61</fullName>
    </recommendedName>
</protein>
<sequence length="318" mass="34385">MRLSVANKKEEAHEDCIWTAGWAPKGSGYQLLTGSVDETVKAWSEDISTLGTNFTGHTLGVVSITLHSSGVWAGSSALDSFIRLWDHNNSSTKAIIETPPSETWQIAFQPNVAEPVVAAAGGSSNKITLWGTEPQEGATEEKGKELRSYLLPAGDDKHKRERFVMSVAYSPDGKLVACGTQIGTVAIFDVEAGKLISILEGHYKPVRSLTFTPDSTMLLTACDDMHTHLYDVKHASLIEAFSGHESRVLSVSCHPSGNAFATGSSDAKVKLWNLSTRSLEQTANEHSDQVWGVAFRPDGQQLASVSDDKSVVLYSFSE</sequence>
<comment type="caution">
    <text evidence="4">The sequence shown here is derived from an EMBL/GenBank/DDBJ whole genome shotgun (WGS) entry which is preliminary data.</text>
</comment>
<reference evidence="4 5" key="1">
    <citation type="journal article" date="2024" name="Nat. Commun.">
        <title>Phylogenomics reveals the evolutionary origins of lichenization in chlorophyte algae.</title>
        <authorList>
            <person name="Puginier C."/>
            <person name="Libourel C."/>
            <person name="Otte J."/>
            <person name="Skaloud P."/>
            <person name="Haon M."/>
            <person name="Grisel S."/>
            <person name="Petersen M."/>
            <person name="Berrin J.G."/>
            <person name="Delaux P.M."/>
            <person name="Dal Grande F."/>
            <person name="Keller J."/>
        </authorList>
    </citation>
    <scope>NUCLEOTIDE SEQUENCE [LARGE SCALE GENOMIC DNA]</scope>
    <source>
        <strain evidence="4 5">SAG 2523</strain>
    </source>
</reference>
<dbReference type="CDD" id="cd00200">
    <property type="entry name" value="WD40"/>
    <property type="match status" value="1"/>
</dbReference>
<evidence type="ECO:0000256" key="3">
    <source>
        <dbReference type="PROSITE-ProRule" id="PRU00221"/>
    </source>
</evidence>
<keyword evidence="5" id="KW-1185">Reference proteome</keyword>
<gene>
    <name evidence="4" type="ORF">WJX84_007761</name>
</gene>
<dbReference type="SUPFAM" id="SSF50978">
    <property type="entry name" value="WD40 repeat-like"/>
    <property type="match status" value="1"/>
</dbReference>
<evidence type="ECO:0008006" key="6">
    <source>
        <dbReference type="Google" id="ProtNLM"/>
    </source>
</evidence>
<dbReference type="Gene3D" id="2.130.10.10">
    <property type="entry name" value="YVTN repeat-like/Quinoprotein amine dehydrogenase"/>
    <property type="match status" value="1"/>
</dbReference>
<dbReference type="PROSITE" id="PS50082">
    <property type="entry name" value="WD_REPEATS_2"/>
    <property type="match status" value="5"/>
</dbReference>
<evidence type="ECO:0000256" key="1">
    <source>
        <dbReference type="ARBA" id="ARBA00022574"/>
    </source>
</evidence>
<accession>A0AAW1T4W7</accession>
<keyword evidence="1 3" id="KW-0853">WD repeat</keyword>
<feature type="repeat" description="WD" evidence="3">
    <location>
        <begin position="10"/>
        <end position="44"/>
    </location>
</feature>
<organism evidence="4 5">
    <name type="scientific">Apatococcus fuscideae</name>
    <dbReference type="NCBI Taxonomy" id="2026836"/>
    <lineage>
        <taxon>Eukaryota</taxon>
        <taxon>Viridiplantae</taxon>
        <taxon>Chlorophyta</taxon>
        <taxon>core chlorophytes</taxon>
        <taxon>Trebouxiophyceae</taxon>
        <taxon>Chlorellales</taxon>
        <taxon>Chlorellaceae</taxon>
        <taxon>Apatococcus</taxon>
    </lineage>
</organism>
<dbReference type="GO" id="GO:0016593">
    <property type="term" value="C:Cdc73/Paf1 complex"/>
    <property type="evidence" value="ECO:0007669"/>
    <property type="project" value="TreeGrafter"/>
</dbReference>
<feature type="repeat" description="WD" evidence="3">
    <location>
        <begin position="54"/>
        <end position="95"/>
    </location>
</feature>